<dbReference type="Proteomes" id="UP001211907">
    <property type="component" value="Unassembled WGS sequence"/>
</dbReference>
<feature type="region of interest" description="Disordered" evidence="8">
    <location>
        <begin position="1"/>
        <end position="94"/>
    </location>
</feature>
<dbReference type="InterPro" id="IPR036598">
    <property type="entry name" value="GOLD_dom_sf"/>
</dbReference>
<keyword evidence="6" id="KW-0472">Membrane</keyword>
<evidence type="ECO:0000256" key="8">
    <source>
        <dbReference type="SAM" id="MobiDB-lite"/>
    </source>
</evidence>
<evidence type="ECO:0000256" key="2">
    <source>
        <dbReference type="ARBA" id="ARBA00007104"/>
    </source>
</evidence>
<sequence>MPLSVSVPTSVPASVPPPPLSSASLGGTDPQPQPQSRASPRPSQSPPVSPHANSNHAAVAAVPDSSLPATSFVRRSSSSSSHSHSSAKQKSASSASIYPASTLKSFSSAATKRDSVVFVDPDDSQAPWWWPAIVVPRKEFQEFRKTTANTLFATLKMDLCNSTIPESDAMPFNPNLPPYTTYLHGSNGRRFKEDNAVRLATEYWEKGIPPASFGWLHGIIPLSLPIGAPVSTIKRDAASVPGTFGATKKARSQQVHPDSITNKKGSSNRNLDQQLHQQSNSKKSKREATSGINGLTTAMGDSKNRKISSSTISTNTSNNRLKHNGGTEALISQRKTTGSRTVVDRNTDKQRESSSAELSPGPSYSQKESESVPPGFVKRNSKADIILGASKSLSHKSVPQQPYRRNGQQPQQQQSQQQHIGSQIIVGSNFSPSLCGVCGKPIGTCNCSLSQYQQYQVQQQQQQHILHFNPSNGIQFQTQQPQLQQQQTIHQLHNRYLGAANLDQQIVYQNHQQRVFLNQSGGHLQSAPTASPSVANPFAPICVLKRNERPEAVIRRGKFEDSESANLGKIARDVEMTASAAILTYNMGAHERPCFYTDSRYVEEKLSVYFAVQAGGEFDIDYEVTAPDGALVMSGNKEQSGDYVFSAPQVGEFKFCFFNTIASFAEKKFDFEILSQHEIPTRNNQKEKDLKFEKPSSEDAISKLDVTPVQSSIQTMHNHFGSIIRDLRYFRTRENRNFDTVRSTENRIFWFNIVQNGIILVTAVVQVVVLQFLFSKAGSGGIAASYSSGSSRVSKGGFSASGGYGPKSAAGGYNGDNTYDGNSYGSSANSYGNSTAAAYGGSGSSANMYAGNSYAGNSYGNAGPTPSYGGAAGSPTYGAGSGYSDTGNVSAFGSGGSTIHPYGGASDPRKRF</sequence>
<dbReference type="EMBL" id="JADGJH010000110">
    <property type="protein sequence ID" value="KAJ3137656.1"/>
    <property type="molecule type" value="Genomic_DNA"/>
</dbReference>
<evidence type="ECO:0000313" key="11">
    <source>
        <dbReference type="Proteomes" id="UP001211907"/>
    </source>
</evidence>
<feature type="compositionally biased region" description="Low complexity" evidence="8">
    <location>
        <begin position="307"/>
        <end position="319"/>
    </location>
</feature>
<gene>
    <name evidence="10" type="ORF">HK100_000500</name>
</gene>
<feature type="compositionally biased region" description="Polar residues" evidence="8">
    <location>
        <begin position="252"/>
        <end position="281"/>
    </location>
</feature>
<organism evidence="10 11">
    <name type="scientific">Physocladia obscura</name>
    <dbReference type="NCBI Taxonomy" id="109957"/>
    <lineage>
        <taxon>Eukaryota</taxon>
        <taxon>Fungi</taxon>
        <taxon>Fungi incertae sedis</taxon>
        <taxon>Chytridiomycota</taxon>
        <taxon>Chytridiomycota incertae sedis</taxon>
        <taxon>Chytridiomycetes</taxon>
        <taxon>Chytridiales</taxon>
        <taxon>Chytriomycetaceae</taxon>
        <taxon>Physocladia</taxon>
    </lineage>
</organism>
<comment type="similarity">
    <text evidence="2">Belongs to the EMP24/GP25L family.</text>
</comment>
<protein>
    <recommendedName>
        <fullName evidence="9">GOLD domain-containing protein</fullName>
    </recommendedName>
</protein>
<evidence type="ECO:0000256" key="4">
    <source>
        <dbReference type="ARBA" id="ARBA00022729"/>
    </source>
</evidence>
<feature type="compositionally biased region" description="Low complexity" evidence="8">
    <location>
        <begin position="399"/>
        <end position="420"/>
    </location>
</feature>
<evidence type="ECO:0000256" key="7">
    <source>
        <dbReference type="ARBA" id="ARBA00037847"/>
    </source>
</evidence>
<proteinExistence type="inferred from homology"/>
<evidence type="ECO:0000259" key="9">
    <source>
        <dbReference type="PROSITE" id="PS50866"/>
    </source>
</evidence>
<dbReference type="InterPro" id="IPR009038">
    <property type="entry name" value="GOLD_dom"/>
</dbReference>
<dbReference type="PANTHER" id="PTHR22811">
    <property type="entry name" value="TRANSMEMBRANE EMP24 DOMAIN-CONTAINING PROTEIN"/>
    <property type="match status" value="1"/>
</dbReference>
<name>A0AAD5XLR8_9FUNG</name>
<feature type="domain" description="GOLD" evidence="9">
    <location>
        <begin position="592"/>
        <end position="675"/>
    </location>
</feature>
<dbReference type="GO" id="GO:0012505">
    <property type="term" value="C:endomembrane system"/>
    <property type="evidence" value="ECO:0007669"/>
    <property type="project" value="UniProtKB-SubCell"/>
</dbReference>
<keyword evidence="4" id="KW-0732">Signal</keyword>
<dbReference type="SMART" id="SM01190">
    <property type="entry name" value="EMP24_GP25L"/>
    <property type="match status" value="1"/>
</dbReference>
<accession>A0AAD5XLR8</accession>
<dbReference type="Pfam" id="PF01105">
    <property type="entry name" value="EMP24_GP25L"/>
    <property type="match status" value="1"/>
</dbReference>
<comment type="caution">
    <text evidence="10">The sequence shown here is derived from an EMBL/GenBank/DDBJ whole genome shotgun (WGS) entry which is preliminary data.</text>
</comment>
<evidence type="ECO:0000256" key="5">
    <source>
        <dbReference type="ARBA" id="ARBA00022989"/>
    </source>
</evidence>
<feature type="compositionally biased region" description="Basic and acidic residues" evidence="8">
    <location>
        <begin position="342"/>
        <end position="354"/>
    </location>
</feature>
<feature type="compositionally biased region" description="Polar residues" evidence="8">
    <location>
        <begin position="355"/>
        <end position="366"/>
    </location>
</feature>
<keyword evidence="3" id="KW-0812">Transmembrane</keyword>
<dbReference type="GO" id="GO:0016020">
    <property type="term" value="C:membrane"/>
    <property type="evidence" value="ECO:0007669"/>
    <property type="project" value="UniProtKB-SubCell"/>
</dbReference>
<feature type="compositionally biased region" description="Low complexity" evidence="8">
    <location>
        <begin position="76"/>
        <end position="94"/>
    </location>
</feature>
<comment type="subcellular location">
    <subcellularLocation>
        <location evidence="7">Endomembrane system</location>
        <topology evidence="7">Single-pass membrane protein</topology>
    </subcellularLocation>
    <subcellularLocation>
        <location evidence="1">Membrane</location>
        <topology evidence="1">Single-pass type I membrane protein</topology>
    </subcellularLocation>
</comment>
<evidence type="ECO:0000256" key="1">
    <source>
        <dbReference type="ARBA" id="ARBA00004479"/>
    </source>
</evidence>
<feature type="compositionally biased region" description="Low complexity" evidence="8">
    <location>
        <begin position="50"/>
        <end position="63"/>
    </location>
</feature>
<evidence type="ECO:0000256" key="6">
    <source>
        <dbReference type="ARBA" id="ARBA00023136"/>
    </source>
</evidence>
<dbReference type="AlphaFoldDB" id="A0AAD5XLR8"/>
<feature type="region of interest" description="Disordered" evidence="8">
    <location>
        <begin position="390"/>
        <end position="420"/>
    </location>
</feature>
<dbReference type="PROSITE" id="PS50866">
    <property type="entry name" value="GOLD"/>
    <property type="match status" value="1"/>
</dbReference>
<dbReference type="SUPFAM" id="SSF101576">
    <property type="entry name" value="Supernatant protein factor (SPF), C-terminal domain"/>
    <property type="match status" value="1"/>
</dbReference>
<feature type="compositionally biased region" description="Low complexity" evidence="8">
    <location>
        <begin position="1"/>
        <end position="13"/>
    </location>
</feature>
<feature type="region of interest" description="Disordered" evidence="8">
    <location>
        <begin position="244"/>
        <end position="376"/>
    </location>
</feature>
<keyword evidence="11" id="KW-1185">Reference proteome</keyword>
<evidence type="ECO:0000313" key="10">
    <source>
        <dbReference type="EMBL" id="KAJ3137656.1"/>
    </source>
</evidence>
<keyword evidence="5" id="KW-1133">Transmembrane helix</keyword>
<evidence type="ECO:0000256" key="3">
    <source>
        <dbReference type="ARBA" id="ARBA00022692"/>
    </source>
</evidence>
<dbReference type="InterPro" id="IPR015720">
    <property type="entry name" value="Emp24-like"/>
</dbReference>
<reference evidence="10" key="1">
    <citation type="submission" date="2020-05" db="EMBL/GenBank/DDBJ databases">
        <title>Phylogenomic resolution of chytrid fungi.</title>
        <authorList>
            <person name="Stajich J.E."/>
            <person name="Amses K."/>
            <person name="Simmons R."/>
            <person name="Seto K."/>
            <person name="Myers J."/>
            <person name="Bonds A."/>
            <person name="Quandt C.A."/>
            <person name="Barry K."/>
            <person name="Liu P."/>
            <person name="Grigoriev I."/>
            <person name="Longcore J.E."/>
            <person name="James T.Y."/>
        </authorList>
    </citation>
    <scope>NUCLEOTIDE SEQUENCE</scope>
    <source>
        <strain evidence="10">JEL0513</strain>
    </source>
</reference>